<keyword evidence="2" id="KW-1185">Reference proteome</keyword>
<gene>
    <name evidence="1" type="ORF">FHS22_003459</name>
</gene>
<proteinExistence type="predicted"/>
<dbReference type="InterPro" id="IPR001646">
    <property type="entry name" value="5peptide_repeat"/>
</dbReference>
<sequence>MRTLDTGWVTCAASPQCAGAARQPYGRCLAHLDHDELDEVVDGLSPGSPVDLRGTVVGEVLLERILSATRRTLGRAWFERAVFPDGARFGGVVFAGDVSFDHAGFHRLASFVEARFAGNVSFREVRFARELSLHGVAVTGHAAFDRMVSGGDALFGTARFGRTASFEHAEFRGFAAFDGTRFTGDAAFRGCRFGRTVSFRRTAFGGTAGFEAVRFSARAYLAPVTVGRRLTLTGAWSGGDLHLSATGCEVDLRRLHASGRLTAEVEDARIKMEGAVLRGPAAVTGRSSARAASRVPSLHGVDAEALELVRLDLSACRFAGLLHPERLRLTGCTFATTPRGMRLALNWPPLRWWTRRRVLADEHTWRGWSSSETDPQAPHRLAALYSRLRAGVDDAAVAADFRFGAMEMRRLASRSPGRWLLSLHWVVSGYGLRMRRVLGWSVLAAVLAAGSLLATSATHTARHAPFPPAHLSH</sequence>
<evidence type="ECO:0000313" key="1">
    <source>
        <dbReference type="EMBL" id="MBB5964176.1"/>
    </source>
</evidence>
<evidence type="ECO:0008006" key="3">
    <source>
        <dbReference type="Google" id="ProtNLM"/>
    </source>
</evidence>
<dbReference type="Pfam" id="PF13576">
    <property type="entry name" value="Pentapeptide_3"/>
    <property type="match status" value="1"/>
</dbReference>
<accession>A0A841D9V7</accession>
<dbReference type="RefSeq" id="WP_184942800.1">
    <property type="nucleotide sequence ID" value="NZ_BAAAWZ010000001.1"/>
</dbReference>
<reference evidence="1 2" key="1">
    <citation type="submission" date="2020-08" db="EMBL/GenBank/DDBJ databases">
        <title>Genomic Encyclopedia of Type Strains, Phase III (KMG-III): the genomes of soil and plant-associated and newly described type strains.</title>
        <authorList>
            <person name="Whitman W."/>
        </authorList>
    </citation>
    <scope>NUCLEOTIDE SEQUENCE [LARGE SCALE GENOMIC DNA]</scope>
    <source>
        <strain evidence="1 2">CECT 3303</strain>
    </source>
</reference>
<dbReference type="Proteomes" id="UP000562352">
    <property type="component" value="Unassembled WGS sequence"/>
</dbReference>
<organism evidence="1 2">
    <name type="scientific">Planomonospora venezuelensis</name>
    <dbReference type="NCBI Taxonomy" id="1999"/>
    <lineage>
        <taxon>Bacteria</taxon>
        <taxon>Bacillati</taxon>
        <taxon>Actinomycetota</taxon>
        <taxon>Actinomycetes</taxon>
        <taxon>Streptosporangiales</taxon>
        <taxon>Streptosporangiaceae</taxon>
        <taxon>Planomonospora</taxon>
    </lineage>
</organism>
<evidence type="ECO:0000313" key="2">
    <source>
        <dbReference type="Proteomes" id="UP000562352"/>
    </source>
</evidence>
<dbReference type="AlphaFoldDB" id="A0A841D9V7"/>
<name>A0A841D9V7_PLAVE</name>
<dbReference type="EMBL" id="JACHJJ010000010">
    <property type="protein sequence ID" value="MBB5964176.1"/>
    <property type="molecule type" value="Genomic_DNA"/>
</dbReference>
<comment type="caution">
    <text evidence="1">The sequence shown here is derived from an EMBL/GenBank/DDBJ whole genome shotgun (WGS) entry which is preliminary data.</text>
</comment>
<protein>
    <recommendedName>
        <fullName evidence="3">Pentapeptide repeat-containing protein</fullName>
    </recommendedName>
</protein>